<organism evidence="2 3">
    <name type="scientific">Chryseolinea serpens</name>
    <dbReference type="NCBI Taxonomy" id="947013"/>
    <lineage>
        <taxon>Bacteria</taxon>
        <taxon>Pseudomonadati</taxon>
        <taxon>Bacteroidota</taxon>
        <taxon>Cytophagia</taxon>
        <taxon>Cytophagales</taxon>
        <taxon>Fulvivirgaceae</taxon>
        <taxon>Chryseolinea</taxon>
    </lineage>
</organism>
<keyword evidence="1" id="KW-1133">Transmembrane helix</keyword>
<keyword evidence="1" id="KW-0472">Membrane</keyword>
<dbReference type="STRING" id="947013.SAMN04488109_3051"/>
<dbReference type="EMBL" id="FQWQ01000002">
    <property type="protein sequence ID" value="SHH18380.1"/>
    <property type="molecule type" value="Genomic_DNA"/>
</dbReference>
<keyword evidence="1" id="KW-0812">Transmembrane</keyword>
<accession>A0A1M5QXA0</accession>
<dbReference type="RefSeq" id="WP_073135629.1">
    <property type="nucleotide sequence ID" value="NZ_FQWQ01000002.1"/>
</dbReference>
<evidence type="ECO:0000313" key="2">
    <source>
        <dbReference type="EMBL" id="SHH18380.1"/>
    </source>
</evidence>
<evidence type="ECO:0000313" key="3">
    <source>
        <dbReference type="Proteomes" id="UP000184212"/>
    </source>
</evidence>
<gene>
    <name evidence="2" type="ORF">SAMN04488109_3051</name>
</gene>
<keyword evidence="3" id="KW-1185">Reference proteome</keyword>
<dbReference type="Proteomes" id="UP000184212">
    <property type="component" value="Unassembled WGS sequence"/>
</dbReference>
<evidence type="ECO:0000256" key="1">
    <source>
        <dbReference type="SAM" id="Phobius"/>
    </source>
</evidence>
<feature type="transmembrane region" description="Helical" evidence="1">
    <location>
        <begin position="33"/>
        <end position="51"/>
    </location>
</feature>
<name>A0A1M5QXA0_9BACT</name>
<sequence length="91" mass="10208">MIIFFTMLSLFVGVATAMVRRRRLTAAEEIAGSLISILLADALFLCAHFNARLDVISYVEYQGVPNVLLFPLLPVFLMILAYEVSVKMLKK</sequence>
<reference evidence="2 3" key="1">
    <citation type="submission" date="2016-11" db="EMBL/GenBank/DDBJ databases">
        <authorList>
            <person name="Jaros S."/>
            <person name="Januszkiewicz K."/>
            <person name="Wedrychowicz H."/>
        </authorList>
    </citation>
    <scope>NUCLEOTIDE SEQUENCE [LARGE SCALE GENOMIC DNA]</scope>
    <source>
        <strain evidence="2 3">DSM 24574</strain>
    </source>
</reference>
<proteinExistence type="predicted"/>
<feature type="transmembrane region" description="Helical" evidence="1">
    <location>
        <begin position="63"/>
        <end position="82"/>
    </location>
</feature>
<dbReference type="AlphaFoldDB" id="A0A1M5QXA0"/>
<protein>
    <submittedName>
        <fullName evidence="2">Uncharacterized protein</fullName>
    </submittedName>
</protein>